<organism evidence="2 3">
    <name type="scientific">Sediminicola luteus</name>
    <dbReference type="NCBI Taxonomy" id="319238"/>
    <lineage>
        <taxon>Bacteria</taxon>
        <taxon>Pseudomonadati</taxon>
        <taxon>Bacteroidota</taxon>
        <taxon>Flavobacteriia</taxon>
        <taxon>Flavobacteriales</taxon>
        <taxon>Flavobacteriaceae</taxon>
        <taxon>Sediminicola</taxon>
    </lineage>
</organism>
<dbReference type="Proteomes" id="UP000219559">
    <property type="component" value="Unassembled WGS sequence"/>
</dbReference>
<sequence length="232" mass="26115">MKPLSLALCAMFTCVSFSFATDPACDVAQSKIELVIQETQKALKADDLNNARYHTYKAMNTVQLLDEDMKSCDCVYAQEQFKEGDRLLKNATRTSNLHSSKILLERALEALTFGAKSLQEHESHGPHYSDKVLAMNTASSQDSLGKPVVRKQPQGKQLEEKVAGTLDNFRDSLQKVVNTVPKKEAQAFVKKIYENCQQQLLKPNLSEAKKYYHLKTKEIAWSALADLEKLED</sequence>
<evidence type="ECO:0000313" key="3">
    <source>
        <dbReference type="Proteomes" id="UP000219559"/>
    </source>
</evidence>
<comment type="caution">
    <text evidence="2">The sequence shown here is derived from an EMBL/GenBank/DDBJ whole genome shotgun (WGS) entry which is preliminary data.</text>
</comment>
<gene>
    <name evidence="2" type="ORF">B7P33_08350</name>
</gene>
<accession>A0A2A4G960</accession>
<dbReference type="OrthoDB" id="1427740at2"/>
<feature type="signal peptide" evidence="1">
    <location>
        <begin position="1"/>
        <end position="20"/>
    </location>
</feature>
<feature type="chain" id="PRO_5012065218" evidence="1">
    <location>
        <begin position="21"/>
        <end position="232"/>
    </location>
</feature>
<keyword evidence="3" id="KW-1185">Reference proteome</keyword>
<protein>
    <submittedName>
        <fullName evidence="2">Uncharacterized protein</fullName>
    </submittedName>
</protein>
<proteinExistence type="predicted"/>
<reference evidence="2 3" key="1">
    <citation type="submission" date="2017-04" db="EMBL/GenBank/DDBJ databases">
        <title>A new member of the family Flavobacteriaceae isolated from ascidians.</title>
        <authorList>
            <person name="Chen L."/>
        </authorList>
    </citation>
    <scope>NUCLEOTIDE SEQUENCE [LARGE SCALE GENOMIC DNA]</scope>
    <source>
        <strain evidence="2 3">HQA918</strain>
    </source>
</reference>
<dbReference type="AlphaFoldDB" id="A0A2A4G960"/>
<keyword evidence="1" id="KW-0732">Signal</keyword>
<evidence type="ECO:0000256" key="1">
    <source>
        <dbReference type="SAM" id="SignalP"/>
    </source>
</evidence>
<name>A0A2A4G960_9FLAO</name>
<evidence type="ECO:0000313" key="2">
    <source>
        <dbReference type="EMBL" id="PCE64302.1"/>
    </source>
</evidence>
<dbReference type="EMBL" id="NBWU01000003">
    <property type="protein sequence ID" value="PCE64302.1"/>
    <property type="molecule type" value="Genomic_DNA"/>
</dbReference>
<dbReference type="RefSeq" id="WP_097440425.1">
    <property type="nucleotide sequence ID" value="NZ_KZ300476.1"/>
</dbReference>